<dbReference type="SUPFAM" id="SSF54368">
    <property type="entry name" value="Glutamine synthetase, N-terminal domain"/>
    <property type="match status" value="1"/>
</dbReference>
<dbReference type="GO" id="GO:0004356">
    <property type="term" value="F:glutamine synthetase activity"/>
    <property type="evidence" value="ECO:0007669"/>
    <property type="project" value="UniProtKB-EC"/>
</dbReference>
<reference evidence="2" key="1">
    <citation type="journal article" date="2015" name="MBio">
        <title>Genome-Resolved Metagenomic Analysis Reveals Roles for Candidate Phyla and Other Microbial Community Members in Biogeochemical Transformations in Oil Reservoirs.</title>
        <authorList>
            <person name="Hu P."/>
            <person name="Tom L."/>
            <person name="Singh A."/>
            <person name="Thomas B.C."/>
            <person name="Baker B.J."/>
            <person name="Piceno Y.M."/>
            <person name="Andersen G.L."/>
            <person name="Banfield J.F."/>
        </authorList>
    </citation>
    <scope>NUCLEOTIDE SEQUENCE [LARGE SCALE GENOMIC DNA]</scope>
</reference>
<dbReference type="Proteomes" id="UP000053904">
    <property type="component" value="Unassembled WGS sequence"/>
</dbReference>
<dbReference type="EMBL" id="LGGO01000189">
    <property type="protein sequence ID" value="KUK76198.1"/>
    <property type="molecule type" value="Genomic_DNA"/>
</dbReference>
<feature type="non-terminal residue" evidence="1">
    <location>
        <position position="92"/>
    </location>
</feature>
<evidence type="ECO:0000313" key="2">
    <source>
        <dbReference type="Proteomes" id="UP000053904"/>
    </source>
</evidence>
<dbReference type="InterPro" id="IPR036651">
    <property type="entry name" value="Gln_synt_N_sf"/>
</dbReference>
<organism evidence="1 2">
    <name type="scientific">candidate division WS6 bacterium 34_10</name>
    <dbReference type="NCBI Taxonomy" id="1641389"/>
    <lineage>
        <taxon>Bacteria</taxon>
        <taxon>Candidatus Dojkabacteria</taxon>
    </lineage>
</organism>
<sequence>MDTPLKDFLELSYNELENLNKEAKEKRIKNFGKPDNELRKYYTDYLAKEKRIKAVTVAFTDIEGKFHMLDYNKEYILDSYDNLTFDGSSVRG</sequence>
<dbReference type="EC" id="6.3.1.2" evidence="1"/>
<comment type="caution">
    <text evidence="1">The sequence shown here is derived from an EMBL/GenBank/DDBJ whole genome shotgun (WGS) entry which is preliminary data.</text>
</comment>
<dbReference type="GO" id="GO:0006542">
    <property type="term" value="P:glutamine biosynthetic process"/>
    <property type="evidence" value="ECO:0007669"/>
    <property type="project" value="InterPro"/>
</dbReference>
<keyword evidence="1" id="KW-0436">Ligase</keyword>
<proteinExistence type="predicted"/>
<name>A0A101HGH0_9BACT</name>
<dbReference type="PATRIC" id="fig|1641389.3.peg.1240"/>
<gene>
    <name evidence="1" type="ORF">XD93_1052</name>
</gene>
<dbReference type="AlphaFoldDB" id="A0A101HGH0"/>
<evidence type="ECO:0000313" key="1">
    <source>
        <dbReference type="EMBL" id="KUK76198.1"/>
    </source>
</evidence>
<accession>A0A101HGH0</accession>
<protein>
    <submittedName>
        <fullName evidence="1">L-glutamine synthetase</fullName>
        <ecNumber evidence="1">6.3.1.2</ecNumber>
    </submittedName>
</protein>
<dbReference type="Gene3D" id="3.10.20.70">
    <property type="entry name" value="Glutamine synthetase, N-terminal domain"/>
    <property type="match status" value="1"/>
</dbReference>